<proteinExistence type="predicted"/>
<accession>A0ABQ4XCR7</accession>
<evidence type="ECO:0000313" key="2">
    <source>
        <dbReference type="Proteomes" id="UP001151760"/>
    </source>
</evidence>
<reference evidence="1" key="2">
    <citation type="submission" date="2022-01" db="EMBL/GenBank/DDBJ databases">
        <authorList>
            <person name="Yamashiro T."/>
            <person name="Shiraishi A."/>
            <person name="Satake H."/>
            <person name="Nakayama K."/>
        </authorList>
    </citation>
    <scope>NUCLEOTIDE SEQUENCE</scope>
</reference>
<evidence type="ECO:0000313" key="1">
    <source>
        <dbReference type="EMBL" id="GJS62825.1"/>
    </source>
</evidence>
<gene>
    <name evidence="1" type="ORF">Tco_0677389</name>
</gene>
<protein>
    <recommendedName>
        <fullName evidence="3">Reverse transcriptase domain-containing protein</fullName>
    </recommendedName>
</protein>
<dbReference type="Proteomes" id="UP001151760">
    <property type="component" value="Unassembled WGS sequence"/>
</dbReference>
<keyword evidence="2" id="KW-1185">Reference proteome</keyword>
<comment type="caution">
    <text evidence="1">The sequence shown here is derived from an EMBL/GenBank/DDBJ whole genome shotgun (WGS) entry which is preliminary data.</text>
</comment>
<dbReference type="EMBL" id="BQNB010009387">
    <property type="protein sequence ID" value="GJS62825.1"/>
    <property type="molecule type" value="Genomic_DNA"/>
</dbReference>
<reference evidence="1" key="1">
    <citation type="journal article" date="2022" name="Int. J. Mol. Sci.">
        <title>Draft Genome of Tanacetum Coccineum: Genomic Comparison of Closely Related Tanacetum-Family Plants.</title>
        <authorList>
            <person name="Yamashiro T."/>
            <person name="Shiraishi A."/>
            <person name="Nakayama K."/>
            <person name="Satake H."/>
        </authorList>
    </citation>
    <scope>NUCLEOTIDE SEQUENCE</scope>
</reference>
<evidence type="ECO:0008006" key="3">
    <source>
        <dbReference type="Google" id="ProtNLM"/>
    </source>
</evidence>
<organism evidence="1 2">
    <name type="scientific">Tanacetum coccineum</name>
    <dbReference type="NCBI Taxonomy" id="301880"/>
    <lineage>
        <taxon>Eukaryota</taxon>
        <taxon>Viridiplantae</taxon>
        <taxon>Streptophyta</taxon>
        <taxon>Embryophyta</taxon>
        <taxon>Tracheophyta</taxon>
        <taxon>Spermatophyta</taxon>
        <taxon>Magnoliopsida</taxon>
        <taxon>eudicotyledons</taxon>
        <taxon>Gunneridae</taxon>
        <taxon>Pentapetalae</taxon>
        <taxon>asterids</taxon>
        <taxon>campanulids</taxon>
        <taxon>Asterales</taxon>
        <taxon>Asteraceae</taxon>
        <taxon>Asteroideae</taxon>
        <taxon>Anthemideae</taxon>
        <taxon>Anthemidinae</taxon>
        <taxon>Tanacetum</taxon>
    </lineage>
</organism>
<sequence length="223" mass="26001">MQAARDRQKSYADVRRKPLEFQVGDRVMLKVFSLDFTPWEGGRYIWKTGKLNRVYLTFPVEILEREIKEFKTKCIPSSKVRWKLREVLQFTSGNAKICSGEKVSALITKPAPSKNVAFRDLTLGIWALLTACGDCYISYFCIRHIWSKVVDAQFQYCRYAARTQQFLKAVRYVLDVDDCCAAHHRLLFERCELKLWLGAMMSIADLRPLEYLRDIDSLVSENH</sequence>
<name>A0ABQ4XCR7_9ASTR</name>